<dbReference type="AlphaFoldDB" id="A0A7W6JD09"/>
<dbReference type="RefSeq" id="WP_183204023.1">
    <property type="nucleotide sequence ID" value="NZ_BAAAER010000001.1"/>
</dbReference>
<feature type="region of interest" description="Disordered" evidence="1">
    <location>
        <begin position="112"/>
        <end position="133"/>
    </location>
</feature>
<keyword evidence="3" id="KW-1185">Reference proteome</keyword>
<protein>
    <submittedName>
        <fullName evidence="2">Uncharacterized protein</fullName>
    </submittedName>
</protein>
<name>A0A7W6JD09_9CAUL</name>
<dbReference type="EMBL" id="JACIDM010000002">
    <property type="protein sequence ID" value="MBB4082870.1"/>
    <property type="molecule type" value="Genomic_DNA"/>
</dbReference>
<proteinExistence type="predicted"/>
<evidence type="ECO:0000256" key="1">
    <source>
        <dbReference type="SAM" id="MobiDB-lite"/>
    </source>
</evidence>
<evidence type="ECO:0000313" key="3">
    <source>
        <dbReference type="Proteomes" id="UP000529946"/>
    </source>
</evidence>
<gene>
    <name evidence="2" type="ORF">GGR12_001736</name>
</gene>
<dbReference type="Proteomes" id="UP000529946">
    <property type="component" value="Unassembled WGS sequence"/>
</dbReference>
<evidence type="ECO:0000313" key="2">
    <source>
        <dbReference type="EMBL" id="MBB4082870.1"/>
    </source>
</evidence>
<reference evidence="2 3" key="1">
    <citation type="submission" date="2020-08" db="EMBL/GenBank/DDBJ databases">
        <title>Genomic Encyclopedia of Type Strains, Phase IV (KMG-IV): sequencing the most valuable type-strain genomes for metagenomic binning, comparative biology and taxonomic classification.</title>
        <authorList>
            <person name="Goeker M."/>
        </authorList>
    </citation>
    <scope>NUCLEOTIDE SEQUENCE [LARGE SCALE GENOMIC DNA]</scope>
    <source>
        <strain evidence="2 3">DSM 23960</strain>
    </source>
</reference>
<sequence length="133" mass="14722">MLLVTILAALAVLPQAVEERAPRHWANGVNWSRMPRPDYSPDEDSVVMARVTCTVADGERLQACRIDRLLPEDTRFGRPVLVSIRRARLAEGWALPGDTVTFDIWACGASESRRNCPKPDWPDAGLTNAATQP</sequence>
<accession>A0A7W6JD09</accession>
<comment type="caution">
    <text evidence="2">The sequence shown here is derived from an EMBL/GenBank/DDBJ whole genome shotgun (WGS) entry which is preliminary data.</text>
</comment>
<organism evidence="2 3">
    <name type="scientific">Brevundimonas lenta</name>
    <dbReference type="NCBI Taxonomy" id="424796"/>
    <lineage>
        <taxon>Bacteria</taxon>
        <taxon>Pseudomonadati</taxon>
        <taxon>Pseudomonadota</taxon>
        <taxon>Alphaproteobacteria</taxon>
        <taxon>Caulobacterales</taxon>
        <taxon>Caulobacteraceae</taxon>
        <taxon>Brevundimonas</taxon>
    </lineage>
</organism>